<comment type="catalytic activity">
    <reaction evidence="1">
        <text>Hydrolyzes free adenine bases from 7,8-dihydro-8-oxoguanine:adenine mismatched double-stranded DNA, leaving an apurinic site.</text>
        <dbReference type="EC" id="3.2.2.31"/>
    </reaction>
</comment>
<evidence type="ECO:0000259" key="14">
    <source>
        <dbReference type="SMART" id="SM00478"/>
    </source>
</evidence>
<evidence type="ECO:0000256" key="4">
    <source>
        <dbReference type="ARBA" id="ARBA00008343"/>
    </source>
</evidence>
<dbReference type="SUPFAM" id="SSF48150">
    <property type="entry name" value="DNA-glycosylase"/>
    <property type="match status" value="1"/>
</dbReference>
<feature type="domain" description="HhH-GPD" evidence="14">
    <location>
        <begin position="53"/>
        <end position="206"/>
    </location>
</feature>
<dbReference type="Pfam" id="PF00730">
    <property type="entry name" value="HhH-GPD"/>
    <property type="match status" value="1"/>
</dbReference>
<dbReference type="SUPFAM" id="SSF55811">
    <property type="entry name" value="Nudix"/>
    <property type="match status" value="1"/>
</dbReference>
<reference evidence="15" key="1">
    <citation type="submission" date="2024-07" db="EMBL/GenBank/DDBJ databases">
        <title>Complete genome sequence of Verrucomicrobiaceae bacterium NT6N.</title>
        <authorList>
            <person name="Huang C."/>
            <person name="Takami H."/>
            <person name="Hamasaki K."/>
        </authorList>
    </citation>
    <scope>NUCLEOTIDE SEQUENCE</scope>
    <source>
        <strain evidence="15">NT6N</strain>
    </source>
</reference>
<comment type="similarity">
    <text evidence="4">Belongs to the Nth/MutY family.</text>
</comment>
<dbReference type="Pfam" id="PF00633">
    <property type="entry name" value="HHH"/>
    <property type="match status" value="1"/>
</dbReference>
<evidence type="ECO:0000256" key="10">
    <source>
        <dbReference type="ARBA" id="ARBA00023004"/>
    </source>
</evidence>
<dbReference type="Gene3D" id="1.10.340.30">
    <property type="entry name" value="Hypothetical protein, domain 2"/>
    <property type="match status" value="1"/>
</dbReference>
<dbReference type="InterPro" id="IPR015797">
    <property type="entry name" value="NUDIX_hydrolase-like_dom_sf"/>
</dbReference>
<evidence type="ECO:0000256" key="11">
    <source>
        <dbReference type="ARBA" id="ARBA00023014"/>
    </source>
</evidence>
<keyword evidence="9" id="KW-0378">Hydrolase</keyword>
<dbReference type="CDD" id="cd00056">
    <property type="entry name" value="ENDO3c"/>
    <property type="match status" value="1"/>
</dbReference>
<evidence type="ECO:0000256" key="8">
    <source>
        <dbReference type="ARBA" id="ARBA00022763"/>
    </source>
</evidence>
<evidence type="ECO:0000256" key="3">
    <source>
        <dbReference type="ARBA" id="ARBA00002933"/>
    </source>
</evidence>
<dbReference type="InterPro" id="IPR000445">
    <property type="entry name" value="HhH_motif"/>
</dbReference>
<dbReference type="Gene3D" id="1.10.1670.10">
    <property type="entry name" value="Helix-hairpin-Helix base-excision DNA repair enzymes (C-terminal)"/>
    <property type="match status" value="1"/>
</dbReference>
<dbReference type="EC" id="3.2.2.31" evidence="5"/>
<evidence type="ECO:0000256" key="1">
    <source>
        <dbReference type="ARBA" id="ARBA00000843"/>
    </source>
</evidence>
<comment type="cofactor">
    <cofactor evidence="2">
        <name>[4Fe-4S] cluster</name>
        <dbReference type="ChEBI" id="CHEBI:49883"/>
    </cofactor>
</comment>
<keyword evidence="10" id="KW-0408">Iron</keyword>
<evidence type="ECO:0000256" key="6">
    <source>
        <dbReference type="ARBA" id="ARBA00022023"/>
    </source>
</evidence>
<organism evidence="15">
    <name type="scientific">Oceaniferula spumae</name>
    <dbReference type="NCBI Taxonomy" id="2979115"/>
    <lineage>
        <taxon>Bacteria</taxon>
        <taxon>Pseudomonadati</taxon>
        <taxon>Verrucomicrobiota</taxon>
        <taxon>Verrucomicrobiia</taxon>
        <taxon>Verrucomicrobiales</taxon>
        <taxon>Verrucomicrobiaceae</taxon>
        <taxon>Oceaniferula</taxon>
    </lineage>
</organism>
<dbReference type="PANTHER" id="PTHR42944:SF1">
    <property type="entry name" value="ADENINE DNA GLYCOSYLASE"/>
    <property type="match status" value="1"/>
</dbReference>
<dbReference type="GO" id="GO:0034039">
    <property type="term" value="F:8-oxo-7,8-dihydroguanine DNA N-glycosylase activity"/>
    <property type="evidence" value="ECO:0007669"/>
    <property type="project" value="TreeGrafter"/>
</dbReference>
<dbReference type="PANTHER" id="PTHR42944">
    <property type="entry name" value="ADENINE DNA GLYCOSYLASE"/>
    <property type="match status" value="1"/>
</dbReference>
<keyword evidence="8" id="KW-0227">DNA damage</keyword>
<name>A0AAT9FQN1_9BACT</name>
<evidence type="ECO:0000256" key="5">
    <source>
        <dbReference type="ARBA" id="ARBA00012045"/>
    </source>
</evidence>
<dbReference type="GO" id="GO:0000701">
    <property type="term" value="F:purine-specific mismatch base pair DNA N-glycosylase activity"/>
    <property type="evidence" value="ECO:0007669"/>
    <property type="project" value="UniProtKB-EC"/>
</dbReference>
<dbReference type="GO" id="GO:0032357">
    <property type="term" value="F:oxidized purine DNA binding"/>
    <property type="evidence" value="ECO:0007669"/>
    <property type="project" value="TreeGrafter"/>
</dbReference>
<dbReference type="PROSITE" id="PS01155">
    <property type="entry name" value="ENDONUCLEASE_III_2"/>
    <property type="match status" value="1"/>
</dbReference>
<keyword evidence="11" id="KW-0411">Iron-sulfur</keyword>
<dbReference type="GO" id="GO:0051536">
    <property type="term" value="F:iron-sulfur cluster binding"/>
    <property type="evidence" value="ECO:0007669"/>
    <property type="project" value="UniProtKB-KW"/>
</dbReference>
<dbReference type="SMART" id="SM00478">
    <property type="entry name" value="ENDO3c"/>
    <property type="match status" value="1"/>
</dbReference>
<dbReference type="GO" id="GO:0006298">
    <property type="term" value="P:mismatch repair"/>
    <property type="evidence" value="ECO:0007669"/>
    <property type="project" value="TreeGrafter"/>
</dbReference>
<evidence type="ECO:0000256" key="12">
    <source>
        <dbReference type="ARBA" id="ARBA00023204"/>
    </source>
</evidence>
<accession>A0AAT9FQN1</accession>
<dbReference type="KEGG" id="osu:NT6N_32590"/>
<evidence type="ECO:0000256" key="7">
    <source>
        <dbReference type="ARBA" id="ARBA00022723"/>
    </source>
</evidence>
<evidence type="ECO:0000313" key="15">
    <source>
        <dbReference type="EMBL" id="BDS08219.1"/>
    </source>
</evidence>
<evidence type="ECO:0000256" key="2">
    <source>
        <dbReference type="ARBA" id="ARBA00001966"/>
    </source>
</evidence>
<dbReference type="GO" id="GO:0046872">
    <property type="term" value="F:metal ion binding"/>
    <property type="evidence" value="ECO:0007669"/>
    <property type="project" value="UniProtKB-KW"/>
</dbReference>
<dbReference type="InterPro" id="IPR003265">
    <property type="entry name" value="HhH-GPD_domain"/>
</dbReference>
<sequence length="345" mass="39030">MPSGASKPKAKKNPLTNMRAFQNALVKWFEAEGKEYPWRETTDPWAILVSEIMLQQTQVATVLGKGHYTRFMALYPTPRAMAEATEQEILKAWEGLGYYRRARNLHAAARAITRDHAGNFPAKYEEVRALPGIGQYTAGAVASFAYNEAQPIVDANVARVFSRLFDFQERIDTTAGTKQLWQWATDLVPEKNPRAYNSALMELGQRQCSNKSPDCADCPVNLFCQCSDPTTLPIKKSAAKVTRVDEFALFAVDSHGRILLHQVQQGKRREGMWSLPRREHADTLDLPLALKTNYSITRYNVTLRIYACDPNSPEAQEFEQWHLVEDLENLPMPSPDRRALESLLG</sequence>
<proteinExistence type="inferred from homology"/>
<keyword evidence="12" id="KW-0234">DNA repair</keyword>
<dbReference type="InterPro" id="IPR011257">
    <property type="entry name" value="DNA_glycosylase"/>
</dbReference>
<dbReference type="AlphaFoldDB" id="A0AAT9FQN1"/>
<protein>
    <recommendedName>
        <fullName evidence="6">Adenine DNA glycosylase</fullName>
        <ecNumber evidence="5">3.2.2.31</ecNumber>
    </recommendedName>
</protein>
<comment type="function">
    <text evidence="3">Adenine glycosylase active on G-A mispairs. MutY also corrects error-prone DNA synthesis past GO lesions which are due to the oxidatively damaged form of guanine: 7,8-dihydro-8-oxoguanine (8-oxo-dGTP).</text>
</comment>
<dbReference type="InterPro" id="IPR004036">
    <property type="entry name" value="Endonuclease-III-like_CS2"/>
</dbReference>
<dbReference type="InterPro" id="IPR023170">
    <property type="entry name" value="HhH_base_excis_C"/>
</dbReference>
<evidence type="ECO:0000256" key="9">
    <source>
        <dbReference type="ARBA" id="ARBA00022801"/>
    </source>
</evidence>
<dbReference type="GO" id="GO:0035485">
    <property type="term" value="F:adenine/guanine mispair binding"/>
    <property type="evidence" value="ECO:0007669"/>
    <property type="project" value="TreeGrafter"/>
</dbReference>
<dbReference type="GO" id="GO:0006284">
    <property type="term" value="P:base-excision repair"/>
    <property type="evidence" value="ECO:0007669"/>
    <property type="project" value="InterPro"/>
</dbReference>
<keyword evidence="13" id="KW-0326">Glycosidase</keyword>
<keyword evidence="7" id="KW-0479">Metal-binding</keyword>
<dbReference type="EMBL" id="AP026866">
    <property type="protein sequence ID" value="BDS08219.1"/>
    <property type="molecule type" value="Genomic_DNA"/>
</dbReference>
<gene>
    <name evidence="15" type="ORF">NT6N_32590</name>
</gene>
<dbReference type="InterPro" id="IPR044298">
    <property type="entry name" value="MIG/MutY"/>
</dbReference>
<evidence type="ECO:0000256" key="13">
    <source>
        <dbReference type="ARBA" id="ARBA00023295"/>
    </source>
</evidence>